<dbReference type="Proteomes" id="UP000306954">
    <property type="component" value="Unassembled WGS sequence"/>
</dbReference>
<dbReference type="InterPro" id="IPR039355">
    <property type="entry name" value="Transcription_factor_GATA"/>
</dbReference>
<keyword evidence="3 8" id="KW-0863">Zinc-finger</keyword>
<evidence type="ECO:0000256" key="5">
    <source>
        <dbReference type="ARBA" id="ARBA00023015"/>
    </source>
</evidence>
<feature type="compositionally biased region" description="Acidic residues" evidence="9">
    <location>
        <begin position="318"/>
        <end position="328"/>
    </location>
</feature>
<feature type="region of interest" description="Disordered" evidence="9">
    <location>
        <begin position="720"/>
        <end position="831"/>
    </location>
</feature>
<dbReference type="SUPFAM" id="SSF57716">
    <property type="entry name" value="Glucocorticoid receptor-like (DNA-binding domain)"/>
    <property type="match status" value="1"/>
</dbReference>
<evidence type="ECO:0000313" key="11">
    <source>
        <dbReference type="EMBL" id="TIB08037.1"/>
    </source>
</evidence>
<feature type="compositionally biased region" description="Low complexity" evidence="9">
    <location>
        <begin position="793"/>
        <end position="808"/>
    </location>
</feature>
<dbReference type="GO" id="GO:0000978">
    <property type="term" value="F:RNA polymerase II cis-regulatory region sequence-specific DNA binding"/>
    <property type="evidence" value="ECO:0007669"/>
    <property type="project" value="TreeGrafter"/>
</dbReference>
<dbReference type="GO" id="GO:0005634">
    <property type="term" value="C:nucleus"/>
    <property type="evidence" value="ECO:0007669"/>
    <property type="project" value="UniProtKB-SubCell"/>
</dbReference>
<evidence type="ECO:0000259" key="10">
    <source>
        <dbReference type="PROSITE" id="PS50114"/>
    </source>
</evidence>
<evidence type="ECO:0000313" key="12">
    <source>
        <dbReference type="Proteomes" id="UP000306954"/>
    </source>
</evidence>
<feature type="compositionally biased region" description="Polar residues" evidence="9">
    <location>
        <begin position="395"/>
        <end position="406"/>
    </location>
</feature>
<dbReference type="GO" id="GO:0000981">
    <property type="term" value="F:DNA-binding transcription factor activity, RNA polymerase II-specific"/>
    <property type="evidence" value="ECO:0007669"/>
    <property type="project" value="TreeGrafter"/>
</dbReference>
<dbReference type="PANTHER" id="PTHR10071:SF281">
    <property type="entry name" value="BOX A-BINDING FACTOR-RELATED"/>
    <property type="match status" value="1"/>
</dbReference>
<feature type="region of interest" description="Disordered" evidence="9">
    <location>
        <begin position="1"/>
        <end position="29"/>
    </location>
</feature>
<dbReference type="PROSITE" id="PS00344">
    <property type="entry name" value="GATA_ZN_FINGER_1"/>
    <property type="match status" value="1"/>
</dbReference>
<feature type="region of interest" description="Disordered" evidence="9">
    <location>
        <begin position="115"/>
        <end position="171"/>
    </location>
</feature>
<feature type="compositionally biased region" description="Polar residues" evidence="9">
    <location>
        <begin position="285"/>
        <end position="297"/>
    </location>
</feature>
<proteinExistence type="predicted"/>
<dbReference type="GO" id="GO:0000122">
    <property type="term" value="P:negative regulation of transcription by RNA polymerase II"/>
    <property type="evidence" value="ECO:0007669"/>
    <property type="project" value="TreeGrafter"/>
</dbReference>
<evidence type="ECO:0000256" key="6">
    <source>
        <dbReference type="ARBA" id="ARBA00023163"/>
    </source>
</evidence>
<keyword evidence="5" id="KW-0805">Transcription regulation</keyword>
<evidence type="ECO:0000256" key="4">
    <source>
        <dbReference type="ARBA" id="ARBA00022833"/>
    </source>
</evidence>
<evidence type="ECO:0000256" key="1">
    <source>
        <dbReference type="ARBA" id="ARBA00004123"/>
    </source>
</evidence>
<evidence type="ECO:0000256" key="7">
    <source>
        <dbReference type="ARBA" id="ARBA00023242"/>
    </source>
</evidence>
<dbReference type="PRINTS" id="PR00619">
    <property type="entry name" value="GATAZNFINGER"/>
</dbReference>
<name>A0A4T0H2H9_WALIC</name>
<dbReference type="Pfam" id="PF08550">
    <property type="entry name" value="GATA_AreA"/>
    <property type="match status" value="1"/>
</dbReference>
<dbReference type="Pfam" id="PF00320">
    <property type="entry name" value="GATA"/>
    <property type="match status" value="1"/>
</dbReference>
<feature type="region of interest" description="Disordered" evidence="9">
    <location>
        <begin position="891"/>
        <end position="970"/>
    </location>
</feature>
<feature type="compositionally biased region" description="Low complexity" evidence="9">
    <location>
        <begin position="733"/>
        <end position="758"/>
    </location>
</feature>
<evidence type="ECO:0000256" key="2">
    <source>
        <dbReference type="ARBA" id="ARBA00022723"/>
    </source>
</evidence>
<gene>
    <name evidence="11" type="ORF">E3P90_03816</name>
</gene>
<dbReference type="CDD" id="cd00202">
    <property type="entry name" value="ZnF_GATA"/>
    <property type="match status" value="1"/>
</dbReference>
<dbReference type="PANTHER" id="PTHR10071">
    <property type="entry name" value="TRANSCRIPTION FACTOR GATA FAMILY MEMBER"/>
    <property type="match status" value="1"/>
</dbReference>
<feature type="region of interest" description="Disordered" evidence="9">
    <location>
        <begin position="42"/>
        <end position="73"/>
    </location>
</feature>
<dbReference type="InterPro" id="IPR013860">
    <property type="entry name" value="AreA_GATA"/>
</dbReference>
<dbReference type="InterPro" id="IPR013088">
    <property type="entry name" value="Znf_NHR/GATA"/>
</dbReference>
<feature type="region of interest" description="Disordered" evidence="9">
    <location>
        <begin position="373"/>
        <end position="443"/>
    </location>
</feature>
<keyword evidence="4" id="KW-0862">Zinc</keyword>
<evidence type="ECO:0000256" key="9">
    <source>
        <dbReference type="SAM" id="MobiDB-lite"/>
    </source>
</evidence>
<dbReference type="InterPro" id="IPR000679">
    <property type="entry name" value="Znf_GATA"/>
</dbReference>
<evidence type="ECO:0000256" key="3">
    <source>
        <dbReference type="ARBA" id="ARBA00022771"/>
    </source>
</evidence>
<feature type="compositionally biased region" description="Low complexity" evidence="9">
    <location>
        <begin position="7"/>
        <end position="29"/>
    </location>
</feature>
<feature type="region of interest" description="Disordered" evidence="9">
    <location>
        <begin position="192"/>
        <end position="215"/>
    </location>
</feature>
<feature type="domain" description="GATA-type" evidence="10">
    <location>
        <begin position="840"/>
        <end position="893"/>
    </location>
</feature>
<feature type="compositionally biased region" description="Polar residues" evidence="9">
    <location>
        <begin position="414"/>
        <end position="425"/>
    </location>
</feature>
<accession>A0A4T0H2H9</accession>
<feature type="compositionally biased region" description="Polar residues" evidence="9">
    <location>
        <begin position="134"/>
        <end position="165"/>
    </location>
</feature>
<feature type="compositionally biased region" description="Polar residues" evidence="9">
    <location>
        <begin position="819"/>
        <end position="831"/>
    </location>
</feature>
<keyword evidence="7" id="KW-0539">Nucleus</keyword>
<feature type="compositionally biased region" description="Low complexity" evidence="9">
    <location>
        <begin position="117"/>
        <end position="133"/>
    </location>
</feature>
<dbReference type="AlphaFoldDB" id="A0A4T0H2H9"/>
<sequence>MSINNDNKCGSSGNSSISSKNIENNNTTNNTLSRLQQAFKNQEEAMRANPKFRLPPAPGDISNRKPSELSLTAPKFGQISGLLSREEGNDDFDFNFNPLSAELNTPISLSDIANSESTRSTLNNPSTSTSLSTHNDAGVTSNDALINTGDSSSTSNHTTIPQSHKSPNKVVSDILNDDLLDRKLATRKHYILPSSPLSPSTPTQIDETVDHDSKDDPIASQVWKLYAKHKSSIPNAQRMENLSWRMMMMSLRRKKHSESNHSLKDKIDSPPTQDSADFDNRSDHSSPTPEAQPATQVTTNTVQENLVDAINSTKIPLPDEDDQEDEEDERGRKPRRHRAPRKQTNVVVGFAGKVPEGLDNGEAIVDDLMDWRGKSRSRSRSVMDWRGQSRSRSRPPQNHQSTNPSKSYFIPSLPTHTPSPDTANNADVCESTPDHQKLHQNLPSRIKNELTTTIEEDSIGNDHFYHFGTASSLPDPQFFLHHAQQNNTNRANDPQQNFYDLLSDNKDIADLLKGKPAQQSQYTPSPSLLSKSLSSSYEYRPEIHNVPLPLTLVEVARKRPAEYSPKFTTLFNNIGNGQSDPPPFSLTSSFMPHHNKTDNHESGVNTEGSLGPDGIDLNEKSLVLPDGFPDDGGLSALLSQSAPGDSYGAFPPTIPQGLPTYQEYAPANKDNEDYQNQQSGDQDWNNLFSLLYGTNSAPSTPSLTDSMNSFTANINPASLFNKKNREVKPMRTSNSSQSSSKYASQSPQLPTQPTPKLKSSFNIQSKPHPIKSQEQNHKSNNVLSTSVPSIPITKTGTQSGGQSQQRSSYVPLRQAPVKQPSNPNSTASHSDVNLRTDIQSANVMTCYNCKTTKTPLWRRDPDGNSLCNACGLFLKLHGVVRPLSLKSDVIKKRNRNGAGSNNPKTVGKKGAKEGTQRESQAPSSSDVNSHASTNSNQDNYAESSPALLSFMGLPPQPVVNTKKRRTSAVQQQQFEQLEKKQIESSVGYLSIDRSV</sequence>
<feature type="region of interest" description="Disordered" evidence="9">
    <location>
        <begin position="310"/>
        <end position="359"/>
    </location>
</feature>
<comment type="subcellular location">
    <subcellularLocation>
        <location evidence="1">Nucleus</location>
    </subcellularLocation>
</comment>
<evidence type="ECO:0000256" key="8">
    <source>
        <dbReference type="PROSITE-ProRule" id="PRU00094"/>
    </source>
</evidence>
<dbReference type="GO" id="GO:0045944">
    <property type="term" value="P:positive regulation of transcription by RNA polymerase II"/>
    <property type="evidence" value="ECO:0007669"/>
    <property type="project" value="TreeGrafter"/>
</dbReference>
<organism evidence="11 12">
    <name type="scientific">Wallemia ichthyophaga</name>
    <dbReference type="NCBI Taxonomy" id="245174"/>
    <lineage>
        <taxon>Eukaryota</taxon>
        <taxon>Fungi</taxon>
        <taxon>Dikarya</taxon>
        <taxon>Basidiomycota</taxon>
        <taxon>Wallemiomycotina</taxon>
        <taxon>Wallemiomycetes</taxon>
        <taxon>Wallemiales</taxon>
        <taxon>Wallemiaceae</taxon>
        <taxon>Wallemia</taxon>
    </lineage>
</organism>
<dbReference type="PROSITE" id="PS50114">
    <property type="entry name" value="GATA_ZN_FINGER_2"/>
    <property type="match status" value="1"/>
</dbReference>
<feature type="compositionally biased region" description="Basic and acidic residues" evidence="9">
    <location>
        <begin position="257"/>
        <end position="268"/>
    </location>
</feature>
<dbReference type="GO" id="GO:0008270">
    <property type="term" value="F:zinc ion binding"/>
    <property type="evidence" value="ECO:0007669"/>
    <property type="project" value="UniProtKB-KW"/>
</dbReference>
<feature type="compositionally biased region" description="Polar residues" evidence="9">
    <location>
        <begin position="917"/>
        <end position="942"/>
    </location>
</feature>
<feature type="compositionally biased region" description="Polar residues" evidence="9">
    <location>
        <begin position="778"/>
        <end position="788"/>
    </location>
</feature>
<protein>
    <recommendedName>
        <fullName evidence="10">GATA-type domain-containing protein</fullName>
    </recommendedName>
</protein>
<dbReference type="SMART" id="SM00401">
    <property type="entry name" value="ZnF_GATA"/>
    <property type="match status" value="1"/>
</dbReference>
<reference evidence="11 12" key="1">
    <citation type="submission" date="2019-03" db="EMBL/GenBank/DDBJ databases">
        <title>Sequencing 23 genomes of Wallemia ichthyophaga.</title>
        <authorList>
            <person name="Gostincar C."/>
        </authorList>
    </citation>
    <scope>NUCLEOTIDE SEQUENCE [LARGE SCALE GENOMIC DNA]</scope>
    <source>
        <strain evidence="11 12">EXF-8621</strain>
    </source>
</reference>
<feature type="region of interest" description="Disordered" evidence="9">
    <location>
        <begin position="252"/>
        <end position="297"/>
    </location>
</feature>
<keyword evidence="2" id="KW-0479">Metal-binding</keyword>
<comment type="caution">
    <text evidence="11">The sequence shown here is derived from an EMBL/GenBank/DDBJ whole genome shotgun (WGS) entry which is preliminary data.</text>
</comment>
<feature type="compositionally biased region" description="Low complexity" evidence="9">
    <location>
        <begin position="192"/>
        <end position="203"/>
    </location>
</feature>
<dbReference type="Gene3D" id="3.30.50.10">
    <property type="entry name" value="Erythroid Transcription Factor GATA-1, subunit A"/>
    <property type="match status" value="1"/>
</dbReference>
<dbReference type="FunFam" id="3.30.50.10:FF:000007">
    <property type="entry name" value="Nitrogen regulatory AreA, N-terminal"/>
    <property type="match status" value="1"/>
</dbReference>
<keyword evidence="6" id="KW-0804">Transcription</keyword>
<feature type="compositionally biased region" description="Basic residues" evidence="9">
    <location>
        <begin position="332"/>
        <end position="341"/>
    </location>
</feature>
<dbReference type="EMBL" id="SPOF01000068">
    <property type="protein sequence ID" value="TIB08037.1"/>
    <property type="molecule type" value="Genomic_DNA"/>
</dbReference>